<proteinExistence type="predicted"/>
<dbReference type="InParanoid" id="A0A194QLS0"/>
<evidence type="ECO:0000313" key="2">
    <source>
        <dbReference type="Proteomes" id="UP000053240"/>
    </source>
</evidence>
<evidence type="ECO:0000313" key="1">
    <source>
        <dbReference type="EMBL" id="KPJ06309.1"/>
    </source>
</evidence>
<organism evidence="1 2">
    <name type="scientific">Papilio machaon</name>
    <name type="common">Old World swallowtail butterfly</name>
    <dbReference type="NCBI Taxonomy" id="76193"/>
    <lineage>
        <taxon>Eukaryota</taxon>
        <taxon>Metazoa</taxon>
        <taxon>Ecdysozoa</taxon>
        <taxon>Arthropoda</taxon>
        <taxon>Hexapoda</taxon>
        <taxon>Insecta</taxon>
        <taxon>Pterygota</taxon>
        <taxon>Neoptera</taxon>
        <taxon>Endopterygota</taxon>
        <taxon>Lepidoptera</taxon>
        <taxon>Glossata</taxon>
        <taxon>Ditrysia</taxon>
        <taxon>Papilionoidea</taxon>
        <taxon>Papilionidae</taxon>
        <taxon>Papilioninae</taxon>
        <taxon>Papilio</taxon>
    </lineage>
</organism>
<accession>A0A194QLS0</accession>
<dbReference type="AlphaFoldDB" id="A0A194QLS0"/>
<reference evidence="1 2" key="1">
    <citation type="journal article" date="2015" name="Nat. Commun.">
        <title>Outbred genome sequencing and CRISPR/Cas9 gene editing in butterflies.</title>
        <authorList>
            <person name="Li X."/>
            <person name="Fan D."/>
            <person name="Zhang W."/>
            <person name="Liu G."/>
            <person name="Zhang L."/>
            <person name="Zhao L."/>
            <person name="Fang X."/>
            <person name="Chen L."/>
            <person name="Dong Y."/>
            <person name="Chen Y."/>
            <person name="Ding Y."/>
            <person name="Zhao R."/>
            <person name="Feng M."/>
            <person name="Zhu Y."/>
            <person name="Feng Y."/>
            <person name="Jiang X."/>
            <person name="Zhu D."/>
            <person name="Xiang H."/>
            <person name="Feng X."/>
            <person name="Li S."/>
            <person name="Wang J."/>
            <person name="Zhang G."/>
            <person name="Kronforst M.R."/>
            <person name="Wang W."/>
        </authorList>
    </citation>
    <scope>NUCLEOTIDE SEQUENCE [LARGE SCALE GENOMIC DNA]</scope>
    <source>
        <strain evidence="1">Ya'a_city_454_Pm</strain>
        <tissue evidence="1">Whole body</tissue>
    </source>
</reference>
<gene>
    <name evidence="1" type="ORF">RR48_14048</name>
</gene>
<keyword evidence="2" id="KW-1185">Reference proteome</keyword>
<sequence>MPKNILAEMGSQVGLTPAVQNRKKKVNELFADGLSAAARRRLWNNLSNLPATEFPTLFTEVQGQR</sequence>
<dbReference type="Proteomes" id="UP000053240">
    <property type="component" value="Unassembled WGS sequence"/>
</dbReference>
<dbReference type="EMBL" id="KQ461196">
    <property type="protein sequence ID" value="KPJ06309.1"/>
    <property type="molecule type" value="Genomic_DNA"/>
</dbReference>
<name>A0A194QLS0_PAPMA</name>
<protein>
    <submittedName>
        <fullName evidence="1">Uncharacterized protein</fullName>
    </submittedName>
</protein>